<organism evidence="2 3">
    <name type="scientific">Araneus ventricosus</name>
    <name type="common">Orbweaver spider</name>
    <name type="synonym">Epeira ventricosa</name>
    <dbReference type="NCBI Taxonomy" id="182803"/>
    <lineage>
        <taxon>Eukaryota</taxon>
        <taxon>Metazoa</taxon>
        <taxon>Ecdysozoa</taxon>
        <taxon>Arthropoda</taxon>
        <taxon>Chelicerata</taxon>
        <taxon>Arachnida</taxon>
        <taxon>Araneae</taxon>
        <taxon>Araneomorphae</taxon>
        <taxon>Entelegynae</taxon>
        <taxon>Araneoidea</taxon>
        <taxon>Araneidae</taxon>
        <taxon>Araneus</taxon>
    </lineage>
</organism>
<dbReference type="Proteomes" id="UP000499080">
    <property type="component" value="Unassembled WGS sequence"/>
</dbReference>
<comment type="caution">
    <text evidence="2">The sequence shown here is derived from an EMBL/GenBank/DDBJ whole genome shotgun (WGS) entry which is preliminary data.</text>
</comment>
<evidence type="ECO:0000313" key="1">
    <source>
        <dbReference type="EMBL" id="GBN67217.1"/>
    </source>
</evidence>
<reference evidence="2 3" key="1">
    <citation type="journal article" date="2019" name="Sci. Rep.">
        <title>Orb-weaving spider Araneus ventricosus genome elucidates the spidroin gene catalogue.</title>
        <authorList>
            <person name="Kono N."/>
            <person name="Nakamura H."/>
            <person name="Ohtoshi R."/>
            <person name="Moran D.A.P."/>
            <person name="Shinohara A."/>
            <person name="Yoshida Y."/>
            <person name="Fujiwara M."/>
            <person name="Mori M."/>
            <person name="Tomita M."/>
            <person name="Arakawa K."/>
        </authorList>
    </citation>
    <scope>NUCLEOTIDE SEQUENCE [LARGE SCALE GENOMIC DNA]</scope>
</reference>
<proteinExistence type="predicted"/>
<dbReference type="EMBL" id="BGPR01140774">
    <property type="protein sequence ID" value="GBN67217.1"/>
    <property type="molecule type" value="Genomic_DNA"/>
</dbReference>
<evidence type="ECO:0000313" key="3">
    <source>
        <dbReference type="Proteomes" id="UP000499080"/>
    </source>
</evidence>
<sequence>MEEKRREKNKFLVSTSSAVSYMSSSDESIKEVFASDESNDIDISCHFPEKTQNEDILKRALNVRDAKEERLPIIVSFGDREQLIGVPKLQNATGKEQAHAVWIPFTHWFLETNVQILCSDTTASNTGCLNGARILLEQTLNREMLFLPCRHHIYELVLRSVFESKICEVPKCPDIPLFQDLTKNWKNININNSKSGKEHVERHFK</sequence>
<accession>A0A4Y2QV79</accession>
<dbReference type="AlphaFoldDB" id="A0A4Y2QV79"/>
<name>A0A4Y2QV79_ARAVE</name>
<protein>
    <recommendedName>
        <fullName evidence="4">DUF659 domain-containing protein</fullName>
    </recommendedName>
</protein>
<evidence type="ECO:0000313" key="2">
    <source>
        <dbReference type="EMBL" id="GBN67221.1"/>
    </source>
</evidence>
<gene>
    <name evidence="1" type="ORF">AVEN_271015_1</name>
    <name evidence="2" type="ORF">AVEN_27476_1</name>
</gene>
<dbReference type="EMBL" id="BGPR01140776">
    <property type="protein sequence ID" value="GBN67221.1"/>
    <property type="molecule type" value="Genomic_DNA"/>
</dbReference>
<keyword evidence="3" id="KW-1185">Reference proteome</keyword>
<evidence type="ECO:0008006" key="4">
    <source>
        <dbReference type="Google" id="ProtNLM"/>
    </source>
</evidence>
<dbReference type="OrthoDB" id="6621836at2759"/>